<dbReference type="PROSITE" id="PS51217">
    <property type="entry name" value="UVRD_HELICASE_CTER"/>
    <property type="match status" value="1"/>
</dbReference>
<dbReference type="FunFam" id="1.10.486.10:FF:000003">
    <property type="entry name" value="ATP-dependent DNA helicase"/>
    <property type="match status" value="1"/>
</dbReference>
<name>A0A381Q6P5_9ZZZZ</name>
<dbReference type="InterPro" id="IPR013986">
    <property type="entry name" value="DExx_box_DNA_helicase_dom_sf"/>
</dbReference>
<dbReference type="GO" id="GO:0005524">
    <property type="term" value="F:ATP binding"/>
    <property type="evidence" value="ECO:0007669"/>
    <property type="project" value="UniProtKB-KW"/>
</dbReference>
<feature type="domain" description="UvrD-like helicase ATP-binding" evidence="11">
    <location>
        <begin position="8"/>
        <end position="286"/>
    </location>
</feature>
<dbReference type="PANTHER" id="PTHR11070">
    <property type="entry name" value="UVRD / RECB / PCRA DNA HELICASE FAMILY MEMBER"/>
    <property type="match status" value="1"/>
</dbReference>
<dbReference type="InterPro" id="IPR014017">
    <property type="entry name" value="DNA_helicase_UvrD-like_C"/>
</dbReference>
<dbReference type="Pfam" id="PF21196">
    <property type="entry name" value="PcrA_UvrD_tudor"/>
    <property type="match status" value="1"/>
</dbReference>
<dbReference type="Gene3D" id="1.10.486.10">
    <property type="entry name" value="PCRA, domain 4"/>
    <property type="match status" value="1"/>
</dbReference>
<dbReference type="Pfam" id="PF13361">
    <property type="entry name" value="UvrD_C"/>
    <property type="match status" value="1"/>
</dbReference>
<dbReference type="EC" id="5.6.2.4" evidence="9"/>
<evidence type="ECO:0000256" key="6">
    <source>
        <dbReference type="ARBA" id="ARBA00023125"/>
    </source>
</evidence>
<accession>A0A381Q6P5</accession>
<dbReference type="InterPro" id="IPR014016">
    <property type="entry name" value="UvrD-like_ATP-bd"/>
</dbReference>
<keyword evidence="3" id="KW-0378">Hydrolase</keyword>
<dbReference type="Pfam" id="PF00580">
    <property type="entry name" value="UvrD-helicase"/>
    <property type="match status" value="1"/>
</dbReference>
<keyword evidence="7" id="KW-0413">Isomerase</keyword>
<dbReference type="Gene3D" id="3.40.50.300">
    <property type="entry name" value="P-loop containing nucleotide triphosphate hydrolases"/>
    <property type="match status" value="2"/>
</dbReference>
<evidence type="ECO:0000256" key="2">
    <source>
        <dbReference type="ARBA" id="ARBA00022741"/>
    </source>
</evidence>
<comment type="similarity">
    <text evidence="1">Belongs to the helicase family. UvrD subfamily.</text>
</comment>
<organism evidence="13">
    <name type="scientific">marine metagenome</name>
    <dbReference type="NCBI Taxonomy" id="408172"/>
    <lineage>
        <taxon>unclassified sequences</taxon>
        <taxon>metagenomes</taxon>
        <taxon>ecological metagenomes</taxon>
    </lineage>
</organism>
<dbReference type="SUPFAM" id="SSF52540">
    <property type="entry name" value="P-loop containing nucleoside triphosphate hydrolases"/>
    <property type="match status" value="1"/>
</dbReference>
<proteinExistence type="inferred from homology"/>
<dbReference type="GO" id="GO:0005829">
    <property type="term" value="C:cytosol"/>
    <property type="evidence" value="ECO:0007669"/>
    <property type="project" value="TreeGrafter"/>
</dbReference>
<dbReference type="CDD" id="cd17932">
    <property type="entry name" value="DEXQc_UvrD"/>
    <property type="match status" value="1"/>
</dbReference>
<evidence type="ECO:0000259" key="12">
    <source>
        <dbReference type="PROSITE" id="PS51217"/>
    </source>
</evidence>
<evidence type="ECO:0000256" key="5">
    <source>
        <dbReference type="ARBA" id="ARBA00022840"/>
    </source>
</evidence>
<evidence type="ECO:0000256" key="10">
    <source>
        <dbReference type="ARBA" id="ARBA00048988"/>
    </source>
</evidence>
<dbReference type="EMBL" id="UINC01001230">
    <property type="protein sequence ID" value="SUZ75016.1"/>
    <property type="molecule type" value="Genomic_DNA"/>
</dbReference>
<sequence>MDITPILDDLNKKQREAVTAPPNALLILAGAGSGKTRVLTHRIAWLIDVEGLSPHNLLAVTFTNKAATEMKNRVENLLNTSVDRLWIGTFHGLAHRLLRRHWKEAKLTQSFQIIDSRDQIQLIKKVIKSLKLDENKWLAKNVQYFINKQKDEGLRPQDLDDEGQLDRLTQINIYGEYQEICNYSNLVDFAELLLKAYELLQNNSNVLQQYQKQFKYLLVDEFQDTNAIQYKWLKLLAGKKGIPFVVGDDDQSIYRWRGARVEHILQFQNDFPTTSVIKLEQNYRSTGTILEAANAIIANNESRMGKSLWTDDSQGELIKIYAAFNERDEANFIINRLIDWNSMGNPRSEVAILYRSNAQSRVLEETLVNKNIPYRVFGGLRFFERAEIKDALAYLRLAVNQNDDSAFERIVNKPTRGIGARTLEILRQYAKNHNCSMWEAIKGIADKKSHGRSNTSMLSFIALIERINREITDLSLHNKVDYVISQSGLITLFQKEKNQTGEARIENLKELVSAARSFTYNLNDEISQTDAFLSQAALEAGEGQAEEWEDCVQLMTMHAAKGLEFQLVFISGMEDGLVPHQRSINDSSGVEEERRLCYVAITRAKQNLFITYAEQRRLHGVDIFSPPSRFISEIPDNLIEPIKSTALTYRSKSLSLPSKNQKENYTSGSQRSIKLGQLVRHTKFGDGIILAYEGEGAHARVHVNFESVGTKWLVLSYANLDLL</sequence>
<comment type="catalytic activity">
    <reaction evidence="10">
        <text>ATP + H2O = ADP + phosphate + H(+)</text>
        <dbReference type="Rhea" id="RHEA:13065"/>
        <dbReference type="ChEBI" id="CHEBI:15377"/>
        <dbReference type="ChEBI" id="CHEBI:15378"/>
        <dbReference type="ChEBI" id="CHEBI:30616"/>
        <dbReference type="ChEBI" id="CHEBI:43474"/>
        <dbReference type="ChEBI" id="CHEBI:456216"/>
        <dbReference type="EC" id="5.6.2.4"/>
    </reaction>
</comment>
<dbReference type="GO" id="GO:0000725">
    <property type="term" value="P:recombinational repair"/>
    <property type="evidence" value="ECO:0007669"/>
    <property type="project" value="TreeGrafter"/>
</dbReference>
<comment type="catalytic activity">
    <reaction evidence="8">
        <text>Couples ATP hydrolysis with the unwinding of duplex DNA by translocating in the 3'-5' direction.</text>
        <dbReference type="EC" id="5.6.2.4"/>
    </reaction>
</comment>
<evidence type="ECO:0000256" key="8">
    <source>
        <dbReference type="ARBA" id="ARBA00034617"/>
    </source>
</evidence>
<dbReference type="NCBIfam" id="NF008743">
    <property type="entry name" value="PRK11773.1"/>
    <property type="match status" value="1"/>
</dbReference>
<evidence type="ECO:0000256" key="7">
    <source>
        <dbReference type="ARBA" id="ARBA00023235"/>
    </source>
</evidence>
<feature type="domain" description="UvrD-like helicase C-terminal" evidence="12">
    <location>
        <begin position="287"/>
        <end position="562"/>
    </location>
</feature>
<keyword evidence="2" id="KW-0547">Nucleotide-binding</keyword>
<keyword evidence="5" id="KW-0067">ATP-binding</keyword>
<gene>
    <name evidence="13" type="ORF">METZ01_LOCUS27870</name>
</gene>
<dbReference type="AlphaFoldDB" id="A0A381Q6P5"/>
<dbReference type="GO" id="GO:0043138">
    <property type="term" value="F:3'-5' DNA helicase activity"/>
    <property type="evidence" value="ECO:0007669"/>
    <property type="project" value="UniProtKB-EC"/>
</dbReference>
<dbReference type="InterPro" id="IPR000212">
    <property type="entry name" value="DNA_helicase_UvrD/REP"/>
</dbReference>
<evidence type="ECO:0000256" key="4">
    <source>
        <dbReference type="ARBA" id="ARBA00022806"/>
    </source>
</evidence>
<evidence type="ECO:0000256" key="9">
    <source>
        <dbReference type="ARBA" id="ARBA00034808"/>
    </source>
</evidence>
<evidence type="ECO:0000256" key="1">
    <source>
        <dbReference type="ARBA" id="ARBA00009922"/>
    </source>
</evidence>
<keyword evidence="4" id="KW-0347">Helicase</keyword>
<dbReference type="GO" id="GO:0003677">
    <property type="term" value="F:DNA binding"/>
    <property type="evidence" value="ECO:0007669"/>
    <property type="project" value="UniProtKB-KW"/>
</dbReference>
<dbReference type="GO" id="GO:0033202">
    <property type="term" value="C:DNA helicase complex"/>
    <property type="evidence" value="ECO:0007669"/>
    <property type="project" value="TreeGrafter"/>
</dbReference>
<evidence type="ECO:0000259" key="11">
    <source>
        <dbReference type="PROSITE" id="PS51198"/>
    </source>
</evidence>
<evidence type="ECO:0000313" key="13">
    <source>
        <dbReference type="EMBL" id="SUZ75016.1"/>
    </source>
</evidence>
<dbReference type="GO" id="GO:0016787">
    <property type="term" value="F:hydrolase activity"/>
    <property type="evidence" value="ECO:0007669"/>
    <property type="project" value="UniProtKB-KW"/>
</dbReference>
<protein>
    <recommendedName>
        <fullName evidence="9">DNA 3'-5' helicase</fullName>
        <ecNumber evidence="9">5.6.2.4</ecNumber>
    </recommendedName>
</protein>
<keyword evidence="6" id="KW-0238">DNA-binding</keyword>
<dbReference type="PROSITE" id="PS51198">
    <property type="entry name" value="UVRD_HELICASE_ATP_BIND"/>
    <property type="match status" value="1"/>
</dbReference>
<dbReference type="PANTHER" id="PTHR11070:SF2">
    <property type="entry name" value="ATP-DEPENDENT DNA HELICASE SRS2"/>
    <property type="match status" value="1"/>
</dbReference>
<dbReference type="Gene3D" id="1.10.10.160">
    <property type="match status" value="1"/>
</dbReference>
<dbReference type="CDD" id="cd18807">
    <property type="entry name" value="SF1_C_UvrD"/>
    <property type="match status" value="1"/>
</dbReference>
<dbReference type="InterPro" id="IPR027417">
    <property type="entry name" value="P-loop_NTPase"/>
</dbReference>
<reference evidence="13" key="1">
    <citation type="submission" date="2018-05" db="EMBL/GenBank/DDBJ databases">
        <authorList>
            <person name="Lanie J.A."/>
            <person name="Ng W.-L."/>
            <person name="Kazmierczak K.M."/>
            <person name="Andrzejewski T.M."/>
            <person name="Davidsen T.M."/>
            <person name="Wayne K.J."/>
            <person name="Tettelin H."/>
            <person name="Glass J.I."/>
            <person name="Rusch D."/>
            <person name="Podicherti R."/>
            <person name="Tsui H.-C.T."/>
            <person name="Winkler M.E."/>
        </authorList>
    </citation>
    <scope>NUCLEOTIDE SEQUENCE</scope>
</reference>
<evidence type="ECO:0000256" key="3">
    <source>
        <dbReference type="ARBA" id="ARBA00022801"/>
    </source>
</evidence>